<keyword evidence="8" id="KW-1185">Reference proteome</keyword>
<keyword evidence="4 6" id="KW-1133">Transmembrane helix</keyword>
<feature type="transmembrane region" description="Helical" evidence="6">
    <location>
        <begin position="69"/>
        <end position="96"/>
    </location>
</feature>
<dbReference type="GO" id="GO:0009734">
    <property type="term" value="P:auxin-activated signaling pathway"/>
    <property type="evidence" value="ECO:0007669"/>
    <property type="project" value="InterPro"/>
</dbReference>
<sequence>MAVSLMVTGVVNFLTFLLSLPLLGAGIWLATKLDTECVRFLEWPVIVIAIVILVVSLLGFFGACYRIPWLLYIYLIVMFFIILLLLVFIVFAFIVTKDGPAATSGRRNYDLDDYSPWMKSQVRSRGNWAKIVSCIKDSKVCAKMNDDYRTAAAFYNADLSPIESGCCTPPAICGFSIAGPTTWNNANNIGAEADCSLWSNNPGVLCYQCDSCRAGVVVDVKSRWRKVAILSVAVLIALVVVYIVGCCAFRNAQTHELFKRYESQYRSHSWRRRNWFRSSAY</sequence>
<organism evidence="7 8">
    <name type="scientific">Ceratopteris richardii</name>
    <name type="common">Triangle waterfern</name>
    <dbReference type="NCBI Taxonomy" id="49495"/>
    <lineage>
        <taxon>Eukaryota</taxon>
        <taxon>Viridiplantae</taxon>
        <taxon>Streptophyta</taxon>
        <taxon>Embryophyta</taxon>
        <taxon>Tracheophyta</taxon>
        <taxon>Polypodiopsida</taxon>
        <taxon>Polypodiidae</taxon>
        <taxon>Polypodiales</taxon>
        <taxon>Pteridineae</taxon>
        <taxon>Pteridaceae</taxon>
        <taxon>Parkerioideae</taxon>
        <taxon>Ceratopteris</taxon>
    </lineage>
</organism>
<comment type="caution">
    <text evidence="7">The sequence shown here is derived from an EMBL/GenBank/DDBJ whole genome shotgun (WGS) entry which is preliminary data.</text>
</comment>
<evidence type="ECO:0000256" key="5">
    <source>
        <dbReference type="ARBA" id="ARBA00023136"/>
    </source>
</evidence>
<evidence type="ECO:0000313" key="8">
    <source>
        <dbReference type="Proteomes" id="UP000825935"/>
    </source>
</evidence>
<dbReference type="AlphaFoldDB" id="A0A8T2Q708"/>
<feature type="transmembrane region" description="Helical" evidence="6">
    <location>
        <begin position="227"/>
        <end position="245"/>
    </location>
</feature>
<name>A0A8T2Q708_CERRI</name>
<proteinExistence type="inferred from homology"/>
<dbReference type="InterPro" id="IPR044991">
    <property type="entry name" value="TET_plant"/>
</dbReference>
<evidence type="ECO:0000313" key="7">
    <source>
        <dbReference type="EMBL" id="KAH7279837.1"/>
    </source>
</evidence>
<feature type="transmembrane region" description="Helical" evidence="6">
    <location>
        <begin position="6"/>
        <end position="31"/>
    </location>
</feature>
<dbReference type="PRINTS" id="PR00259">
    <property type="entry name" value="TMFOUR"/>
</dbReference>
<feature type="transmembrane region" description="Helical" evidence="6">
    <location>
        <begin position="43"/>
        <end position="63"/>
    </location>
</feature>
<keyword evidence="5 6" id="KW-0472">Membrane</keyword>
<dbReference type="OrthoDB" id="664300at2759"/>
<comment type="similarity">
    <text evidence="2">Belongs to the tetraspanin (TM4SF) family.</text>
</comment>
<accession>A0A8T2Q708</accession>
<evidence type="ECO:0000256" key="2">
    <source>
        <dbReference type="ARBA" id="ARBA00006840"/>
    </source>
</evidence>
<dbReference type="Pfam" id="PF00335">
    <property type="entry name" value="Tetraspanin"/>
    <property type="match status" value="1"/>
</dbReference>
<evidence type="ECO:0000256" key="1">
    <source>
        <dbReference type="ARBA" id="ARBA00004141"/>
    </source>
</evidence>
<evidence type="ECO:0000256" key="3">
    <source>
        <dbReference type="ARBA" id="ARBA00022692"/>
    </source>
</evidence>
<dbReference type="InterPro" id="IPR018499">
    <property type="entry name" value="Tetraspanin/Peripherin"/>
</dbReference>
<evidence type="ECO:0000256" key="4">
    <source>
        <dbReference type="ARBA" id="ARBA00022989"/>
    </source>
</evidence>
<reference evidence="7" key="1">
    <citation type="submission" date="2021-08" db="EMBL/GenBank/DDBJ databases">
        <title>WGS assembly of Ceratopteris richardii.</title>
        <authorList>
            <person name="Marchant D.B."/>
            <person name="Chen G."/>
            <person name="Jenkins J."/>
            <person name="Shu S."/>
            <person name="Leebens-Mack J."/>
            <person name="Grimwood J."/>
            <person name="Schmutz J."/>
            <person name="Soltis P."/>
            <person name="Soltis D."/>
            <person name="Chen Z.-H."/>
        </authorList>
    </citation>
    <scope>NUCLEOTIDE SEQUENCE</scope>
    <source>
        <strain evidence="7">Whitten #5841</strain>
        <tissue evidence="7">Leaf</tissue>
    </source>
</reference>
<dbReference type="OMA" id="RANNTEC"/>
<comment type="subcellular location">
    <subcellularLocation>
        <location evidence="1">Membrane</location>
        <topology evidence="1">Multi-pass membrane protein</topology>
    </subcellularLocation>
</comment>
<evidence type="ECO:0000256" key="6">
    <source>
        <dbReference type="SAM" id="Phobius"/>
    </source>
</evidence>
<dbReference type="EMBL" id="CM035442">
    <property type="protein sequence ID" value="KAH7279837.1"/>
    <property type="molecule type" value="Genomic_DNA"/>
</dbReference>
<gene>
    <name evidence="7" type="ORF">KP509_37G039400</name>
</gene>
<dbReference type="Proteomes" id="UP000825935">
    <property type="component" value="Chromosome 37"/>
</dbReference>
<dbReference type="PANTHER" id="PTHR32191">
    <property type="entry name" value="TETRASPANIN-8-RELATED"/>
    <property type="match status" value="1"/>
</dbReference>
<dbReference type="GO" id="GO:0016020">
    <property type="term" value="C:membrane"/>
    <property type="evidence" value="ECO:0007669"/>
    <property type="project" value="UniProtKB-SubCell"/>
</dbReference>
<keyword evidence="3 6" id="KW-0812">Transmembrane</keyword>
<protein>
    <submittedName>
        <fullName evidence="7">Uncharacterized protein</fullName>
    </submittedName>
</protein>